<protein>
    <recommendedName>
        <fullName evidence="3">DUF3750 domain-containing protein</fullName>
    </recommendedName>
</protein>
<dbReference type="OrthoDB" id="199084at2"/>
<evidence type="ECO:0000313" key="2">
    <source>
        <dbReference type="EMBL" id="VYT23403.1"/>
    </source>
</evidence>
<feature type="transmembrane region" description="Helical" evidence="1">
    <location>
        <begin position="262"/>
        <end position="282"/>
    </location>
</feature>
<organism evidence="2">
    <name type="scientific">Akkermansia muciniphila</name>
    <dbReference type="NCBI Taxonomy" id="239935"/>
    <lineage>
        <taxon>Bacteria</taxon>
        <taxon>Pseudomonadati</taxon>
        <taxon>Verrucomicrobiota</taxon>
        <taxon>Verrucomicrobiia</taxon>
        <taxon>Verrucomicrobiales</taxon>
        <taxon>Akkermansiaceae</taxon>
        <taxon>Akkermansia</taxon>
    </lineage>
</organism>
<evidence type="ECO:0000256" key="1">
    <source>
        <dbReference type="SAM" id="Phobius"/>
    </source>
</evidence>
<dbReference type="EMBL" id="CACRSS010000021">
    <property type="protein sequence ID" value="VYT23403.1"/>
    <property type="molecule type" value="Genomic_DNA"/>
</dbReference>
<gene>
    <name evidence="2" type="ORF">AMLFYP55_01208</name>
</gene>
<dbReference type="RefSeq" id="WP_102722267.1">
    <property type="nucleotide sequence ID" value="NZ_CACRSS010000021.1"/>
</dbReference>
<dbReference type="Pfam" id="PF12570">
    <property type="entry name" value="DUF3750"/>
    <property type="match status" value="1"/>
</dbReference>
<evidence type="ECO:0008006" key="3">
    <source>
        <dbReference type="Google" id="ProtNLM"/>
    </source>
</evidence>
<accession>A0A6N2V1R0</accession>
<keyword evidence="1" id="KW-0472">Membrane</keyword>
<proteinExistence type="predicted"/>
<name>A0A6N2V1R0_9BACT</name>
<reference evidence="2" key="1">
    <citation type="submission" date="2019-11" db="EMBL/GenBank/DDBJ databases">
        <authorList>
            <person name="Feng L."/>
        </authorList>
    </citation>
    <scope>NUCLEOTIDE SEQUENCE</scope>
    <source>
        <strain evidence="2">AMuciniphilaLFYP55</strain>
    </source>
</reference>
<dbReference type="AlphaFoldDB" id="A0A6N2V1R0"/>
<dbReference type="InterPro" id="IPR022224">
    <property type="entry name" value="DUF3750"/>
</dbReference>
<keyword evidence="1" id="KW-1133">Transmembrane helix</keyword>
<sequence>MRHSNPYNRRHPSRNKWRFVFWLFMAFLLLGAALVYFHPAEDWKTADRSSSSLAPLPAEEPEAVVQVYSARAFGWRRYFAVHTWIAVKEKNAGFYTVYQVMGYQLPSRGTSVSIARDIPDRKWFGAEPELIQELRGAAAEKAIPVISRTAQDYPYADTYWIIPGPNSNTFTAALMREVPDLTVELPPHAVGKDYLPGGIAGRTESGTGIRINLWGLAGFSLGLAEGAEVSLLGLNAGFDLLRPALKLPMIGRIGLPDAPVGWDWWSVTLLLSAGGFIFFRMLRHMRRKRRQAHRIPHFRHPRTKTSERI</sequence>
<keyword evidence="1" id="KW-0812">Transmembrane</keyword>